<evidence type="ECO:0000313" key="11">
    <source>
        <dbReference type="Proteomes" id="UP000005974"/>
    </source>
</evidence>
<dbReference type="AlphaFoldDB" id="I8VLQ8"/>
<organism evidence="10 11">
    <name type="scientific">Phocaeicola dorei CL02T12C06</name>
    <dbReference type="NCBI Taxonomy" id="997876"/>
    <lineage>
        <taxon>Bacteria</taxon>
        <taxon>Pseudomonadati</taxon>
        <taxon>Bacteroidota</taxon>
        <taxon>Bacteroidia</taxon>
        <taxon>Bacteroidales</taxon>
        <taxon>Bacteroidaceae</taxon>
        <taxon>Phocaeicola</taxon>
    </lineage>
</organism>
<evidence type="ECO:0000256" key="2">
    <source>
        <dbReference type="ARBA" id="ARBA00022490"/>
    </source>
</evidence>
<dbReference type="PROSITE" id="PS51257">
    <property type="entry name" value="PROKAR_LIPOPROTEIN"/>
    <property type="match status" value="1"/>
</dbReference>
<dbReference type="InterPro" id="IPR019734">
    <property type="entry name" value="TPR_rpt"/>
</dbReference>
<dbReference type="HOGENOM" id="CLU_030491_0_0_10"/>
<dbReference type="PANTHER" id="PTHR46630:SF1">
    <property type="entry name" value="TETRATRICOPEPTIDE REPEAT PROTEIN 29"/>
    <property type="match status" value="1"/>
</dbReference>
<feature type="domain" description="HTH luxR-type" evidence="9">
    <location>
        <begin position="585"/>
        <end position="612"/>
    </location>
</feature>
<keyword evidence="2" id="KW-0963">Cytoplasm</keyword>
<proteinExistence type="inferred from homology"/>
<dbReference type="InterPro" id="IPR051476">
    <property type="entry name" value="Bac_ResReg_Asp_Phosphatase"/>
</dbReference>
<dbReference type="SMART" id="SM00028">
    <property type="entry name" value="TPR"/>
    <property type="match status" value="5"/>
</dbReference>
<protein>
    <recommendedName>
        <fullName evidence="9">HTH luxR-type domain-containing protein</fullName>
    </recommendedName>
</protein>
<evidence type="ECO:0000259" key="9">
    <source>
        <dbReference type="PROSITE" id="PS00622"/>
    </source>
</evidence>
<evidence type="ECO:0000256" key="5">
    <source>
        <dbReference type="ARBA" id="ARBA00038253"/>
    </source>
</evidence>
<dbReference type="InterPro" id="IPR011990">
    <property type="entry name" value="TPR-like_helical_dom_sf"/>
</dbReference>
<feature type="transmembrane region" description="Helical" evidence="8">
    <location>
        <begin position="380"/>
        <end position="402"/>
    </location>
</feature>
<comment type="caution">
    <text evidence="10">The sequence shown here is derived from an EMBL/GenBank/DDBJ whole genome shotgun (WGS) entry which is preliminary data.</text>
</comment>
<sequence length="633" mass="74034">MTMKKTIGIKRNSIIIIIGILLSACTKKENASQQALLLELVQAEAVMYEHPDSALGVLQGMKVPASSDKLQNATWALLTVQAKYKNYKEELADSTLINIAYDYFMKQDDARRKAMVLYYKGVLYGKADKTQEAQESYLKAIEEVEKTKDYQLAHLIYSSIGNIYLYNSLNEYALQMFKQSLHYAKLSENKNYICSAYYDLGKVYSVLFDFDNSIKYYKEAIQMAETLHNNGILINGMNELAGVYTETKDYQPALSYAQKALILKETSELPLKKRLEQSYLVIGDIYRRINKTDSAYYYLNKTLSSNRMETICATYEILYNLSKEKKDYEKMSLYCDSMVVYQDSVWKLHKNKELMNMQEKYNQQKLLNEKNQLKIENNTIIRNVLIILVVVFCLIAILIYIYQRKLIRKEHIIQRHEEEIQLNTLKRQENERIISRNQSRMKELAEQMEANKDAQEQLEEQKNVLSEIKCQNEALQQENKMLQQHIDKYSSSLNEKSKELERLGLLGEENQRLHDRERFLCNQLIKKTDVLYRLKTKPQYMKDEQWEEVKETMNLLFDNYIVRLSTLVPSLTESDLQICCFIKLGIANPGIADLLGIESTSVSKRKLRLKERITQKIGAFGKGQTLDLWLWEF</sequence>
<dbReference type="PROSITE" id="PS00622">
    <property type="entry name" value="HTH_LUXR_1"/>
    <property type="match status" value="1"/>
</dbReference>
<evidence type="ECO:0000256" key="8">
    <source>
        <dbReference type="SAM" id="Phobius"/>
    </source>
</evidence>
<dbReference type="Proteomes" id="UP000005974">
    <property type="component" value="Unassembled WGS sequence"/>
</dbReference>
<evidence type="ECO:0000256" key="4">
    <source>
        <dbReference type="ARBA" id="ARBA00022803"/>
    </source>
</evidence>
<comment type="subcellular location">
    <subcellularLocation>
        <location evidence="1">Cytoplasm</location>
    </subcellularLocation>
</comment>
<gene>
    <name evidence="10" type="ORF">HMPREF1064_04413</name>
</gene>
<dbReference type="InterPro" id="IPR000792">
    <property type="entry name" value="Tscrpt_reg_LuxR_C"/>
</dbReference>
<evidence type="ECO:0000256" key="7">
    <source>
        <dbReference type="SAM" id="Coils"/>
    </source>
</evidence>
<dbReference type="EMBL" id="AGXJ01000088">
    <property type="protein sequence ID" value="EIY27340.1"/>
    <property type="molecule type" value="Genomic_DNA"/>
</dbReference>
<keyword evidence="8" id="KW-0812">Transmembrane</keyword>
<dbReference type="PATRIC" id="fig|997876.3.peg.4623"/>
<dbReference type="SUPFAM" id="SSF48452">
    <property type="entry name" value="TPR-like"/>
    <property type="match status" value="1"/>
</dbReference>
<keyword evidence="4 6" id="KW-0802">TPR repeat</keyword>
<dbReference type="Gene3D" id="1.25.40.10">
    <property type="entry name" value="Tetratricopeptide repeat domain"/>
    <property type="match status" value="2"/>
</dbReference>
<comment type="similarity">
    <text evidence="5">Belongs to the Rap family.</text>
</comment>
<evidence type="ECO:0000256" key="1">
    <source>
        <dbReference type="ARBA" id="ARBA00004496"/>
    </source>
</evidence>
<keyword evidence="8" id="KW-0472">Membrane</keyword>
<feature type="coiled-coil region" evidence="7">
    <location>
        <begin position="408"/>
        <end position="492"/>
    </location>
</feature>
<feature type="repeat" description="TPR" evidence="6">
    <location>
        <begin position="194"/>
        <end position="227"/>
    </location>
</feature>
<evidence type="ECO:0000256" key="3">
    <source>
        <dbReference type="ARBA" id="ARBA00022737"/>
    </source>
</evidence>
<dbReference type="Pfam" id="PF13424">
    <property type="entry name" value="TPR_12"/>
    <property type="match status" value="1"/>
</dbReference>
<name>I8VLQ8_9BACT</name>
<reference evidence="10 11" key="1">
    <citation type="submission" date="2012-02" db="EMBL/GenBank/DDBJ databases">
        <title>The Genome Sequence of Bacteroides dorei CL02T12C06.</title>
        <authorList>
            <consortium name="The Broad Institute Genome Sequencing Platform"/>
            <person name="Earl A."/>
            <person name="Ward D."/>
            <person name="Feldgarden M."/>
            <person name="Gevers D."/>
            <person name="Zitomersky N.L."/>
            <person name="Coyne M.J."/>
            <person name="Comstock L.E."/>
            <person name="Young S.K."/>
            <person name="Zeng Q."/>
            <person name="Gargeya S."/>
            <person name="Fitzgerald M."/>
            <person name="Haas B."/>
            <person name="Abouelleil A."/>
            <person name="Alvarado L."/>
            <person name="Arachchi H.M."/>
            <person name="Berlin A."/>
            <person name="Chapman S.B."/>
            <person name="Gearin G."/>
            <person name="Goldberg J."/>
            <person name="Griggs A."/>
            <person name="Gujja S."/>
            <person name="Hansen M."/>
            <person name="Heiman D."/>
            <person name="Howarth C."/>
            <person name="Larimer J."/>
            <person name="Lui A."/>
            <person name="MacDonald P.J.P."/>
            <person name="McCowen C."/>
            <person name="Montmayeur A."/>
            <person name="Murphy C."/>
            <person name="Neiman D."/>
            <person name="Pearson M."/>
            <person name="Priest M."/>
            <person name="Roberts A."/>
            <person name="Saif S."/>
            <person name="Shea T."/>
            <person name="Sisk P."/>
            <person name="Stolte C."/>
            <person name="Sykes S."/>
            <person name="Wortman J."/>
            <person name="Nusbaum C."/>
            <person name="Birren B."/>
        </authorList>
    </citation>
    <scope>NUCLEOTIDE SEQUENCE [LARGE SCALE GENOMIC DNA]</scope>
    <source>
        <strain evidence="10 11">CL02T12C06</strain>
    </source>
</reference>
<keyword evidence="8" id="KW-1133">Transmembrane helix</keyword>
<keyword evidence="11" id="KW-1185">Reference proteome</keyword>
<accession>I8VLQ8</accession>
<keyword evidence="3" id="KW-0677">Repeat</keyword>
<evidence type="ECO:0000256" key="6">
    <source>
        <dbReference type="PROSITE-ProRule" id="PRU00339"/>
    </source>
</evidence>
<evidence type="ECO:0000313" key="10">
    <source>
        <dbReference type="EMBL" id="EIY27340.1"/>
    </source>
</evidence>
<dbReference type="GO" id="GO:0006355">
    <property type="term" value="P:regulation of DNA-templated transcription"/>
    <property type="evidence" value="ECO:0007669"/>
    <property type="project" value="InterPro"/>
</dbReference>
<dbReference type="PROSITE" id="PS50005">
    <property type="entry name" value="TPR"/>
    <property type="match status" value="1"/>
</dbReference>
<dbReference type="GO" id="GO:0005737">
    <property type="term" value="C:cytoplasm"/>
    <property type="evidence" value="ECO:0007669"/>
    <property type="project" value="UniProtKB-SubCell"/>
</dbReference>
<dbReference type="PANTHER" id="PTHR46630">
    <property type="entry name" value="TETRATRICOPEPTIDE REPEAT PROTEIN 29"/>
    <property type="match status" value="1"/>
</dbReference>
<keyword evidence="7" id="KW-0175">Coiled coil</keyword>